<evidence type="ECO:0008006" key="10">
    <source>
        <dbReference type="Google" id="ProtNLM"/>
    </source>
</evidence>
<dbReference type="Gene3D" id="6.10.250.660">
    <property type="match status" value="1"/>
</dbReference>
<keyword evidence="4" id="KW-0133">Cell shape</keyword>
<dbReference type="GO" id="GO:0051301">
    <property type="term" value="P:cell division"/>
    <property type="evidence" value="ECO:0007669"/>
    <property type="project" value="UniProtKB-KW"/>
</dbReference>
<evidence type="ECO:0000256" key="1">
    <source>
        <dbReference type="ARBA" id="ARBA00004496"/>
    </source>
</evidence>
<comment type="subcellular location">
    <subcellularLocation>
        <location evidence="1">Cytoplasm</location>
    </subcellularLocation>
</comment>
<evidence type="ECO:0000313" key="8">
    <source>
        <dbReference type="EMBL" id="ASP28541.1"/>
    </source>
</evidence>
<proteinExistence type="predicted"/>
<dbReference type="RefSeq" id="WP_094049371.1">
    <property type="nucleotide sequence ID" value="NZ_CP022535.1"/>
</dbReference>
<keyword evidence="5 7" id="KW-0175">Coiled coil</keyword>
<dbReference type="KEGG" id="scou:SCORR_v1c07690"/>
<sequence length="111" mass="13292">MKNKGYLKLSKTDILEKDFEVEYKGYKVEEVDSFLDMVLEDYKYFEEVEPRFSAKIKELEQKNMKLIKELEEKVSLLRNTEEQLEKLTRSGVNNSSIIKRLSNLEKENYNK</sequence>
<dbReference type="Proteomes" id="UP000203229">
    <property type="component" value="Chromosome"/>
</dbReference>
<evidence type="ECO:0000256" key="3">
    <source>
        <dbReference type="ARBA" id="ARBA00022618"/>
    </source>
</evidence>
<keyword evidence="6" id="KW-0131">Cell cycle</keyword>
<dbReference type="InterPro" id="IPR011229">
    <property type="entry name" value="Cell_cycle_GpsB"/>
</dbReference>
<dbReference type="AlphaFoldDB" id="A0A222EQA0"/>
<reference evidence="8 9" key="1">
    <citation type="submission" date="2017-07" db="EMBL/GenBank/DDBJ databases">
        <title>Complete genome sequence of Spiroplasma corruscae EC-1 (DSM 19793).</title>
        <authorList>
            <person name="Tsai Y.-M."/>
            <person name="Lo W.-S."/>
            <person name="Kuo C.-H."/>
        </authorList>
    </citation>
    <scope>NUCLEOTIDE SEQUENCE [LARGE SCALE GENOMIC DNA]</scope>
    <source>
        <strain evidence="8 9">EC-1</strain>
    </source>
</reference>
<gene>
    <name evidence="8" type="ORF">SCORR_v1c07690</name>
</gene>
<dbReference type="NCBIfam" id="TIGR03544">
    <property type="entry name" value="DivI1A_domain"/>
    <property type="match status" value="1"/>
</dbReference>
<feature type="coiled-coil region" evidence="7">
    <location>
        <begin position="56"/>
        <end position="90"/>
    </location>
</feature>
<keyword evidence="3" id="KW-0132">Cell division</keyword>
<evidence type="ECO:0000256" key="6">
    <source>
        <dbReference type="ARBA" id="ARBA00023306"/>
    </source>
</evidence>
<dbReference type="Pfam" id="PF05103">
    <property type="entry name" value="DivIVA"/>
    <property type="match status" value="1"/>
</dbReference>
<dbReference type="GO" id="GO:0005737">
    <property type="term" value="C:cytoplasm"/>
    <property type="evidence" value="ECO:0007669"/>
    <property type="project" value="UniProtKB-SubCell"/>
</dbReference>
<evidence type="ECO:0000256" key="5">
    <source>
        <dbReference type="ARBA" id="ARBA00023054"/>
    </source>
</evidence>
<protein>
    <recommendedName>
        <fullName evidence="10">DivIVA domain-containing protein</fullName>
    </recommendedName>
</protein>
<keyword evidence="2" id="KW-0963">Cytoplasm</keyword>
<evidence type="ECO:0000313" key="9">
    <source>
        <dbReference type="Proteomes" id="UP000203229"/>
    </source>
</evidence>
<evidence type="ECO:0000256" key="4">
    <source>
        <dbReference type="ARBA" id="ARBA00022960"/>
    </source>
</evidence>
<evidence type="ECO:0000256" key="7">
    <source>
        <dbReference type="SAM" id="Coils"/>
    </source>
</evidence>
<evidence type="ECO:0000256" key="2">
    <source>
        <dbReference type="ARBA" id="ARBA00022490"/>
    </source>
</evidence>
<dbReference type="InterPro" id="IPR019933">
    <property type="entry name" value="DivIVA_domain"/>
</dbReference>
<dbReference type="PIRSF" id="PIRSF029938">
    <property type="entry name" value="UCP029938"/>
    <property type="match status" value="1"/>
</dbReference>
<name>A0A222EQA0_9MOLU</name>
<dbReference type="EMBL" id="CP022535">
    <property type="protein sequence ID" value="ASP28541.1"/>
    <property type="molecule type" value="Genomic_DNA"/>
</dbReference>
<accession>A0A222EQA0</accession>
<dbReference type="OrthoDB" id="389699at2"/>
<keyword evidence="9" id="KW-1185">Reference proteome</keyword>
<dbReference type="GO" id="GO:0008360">
    <property type="term" value="P:regulation of cell shape"/>
    <property type="evidence" value="ECO:0007669"/>
    <property type="project" value="UniProtKB-KW"/>
</dbReference>
<organism evidence="8 9">
    <name type="scientific">Spiroplasma corruscae</name>
    <dbReference type="NCBI Taxonomy" id="216934"/>
    <lineage>
        <taxon>Bacteria</taxon>
        <taxon>Bacillati</taxon>
        <taxon>Mycoplasmatota</taxon>
        <taxon>Mollicutes</taxon>
        <taxon>Entomoplasmatales</taxon>
        <taxon>Spiroplasmataceae</taxon>
        <taxon>Spiroplasma</taxon>
    </lineage>
</organism>
<dbReference type="InterPro" id="IPR007793">
    <property type="entry name" value="DivIVA_fam"/>
</dbReference>